<dbReference type="SUPFAM" id="SSF52540">
    <property type="entry name" value="P-loop containing nucleoside triphosphate hydrolases"/>
    <property type="match status" value="1"/>
</dbReference>
<dbReference type="EMBL" id="CP030918">
    <property type="protein sequence ID" value="AXC51321.1"/>
    <property type="molecule type" value="Genomic_DNA"/>
</dbReference>
<accession>A0A344PPL6</accession>
<dbReference type="GO" id="GO:0015658">
    <property type="term" value="F:branched-chain amino acid transmembrane transporter activity"/>
    <property type="evidence" value="ECO:0007669"/>
    <property type="project" value="TreeGrafter"/>
</dbReference>
<protein>
    <submittedName>
        <fullName evidence="7">ABC transporter ATP-binding protein</fullName>
    </submittedName>
</protein>
<dbReference type="Proteomes" id="UP000252023">
    <property type="component" value="Chromosome"/>
</dbReference>
<dbReference type="PANTHER" id="PTHR43820:SF4">
    <property type="entry name" value="HIGH-AFFINITY BRANCHED-CHAIN AMINO ACID TRANSPORT ATP-BINDING PROTEIN LIVF"/>
    <property type="match status" value="1"/>
</dbReference>
<dbReference type="OrthoDB" id="9806149at2"/>
<organism evidence="7 8">
    <name type="scientific">Paracoccus suum</name>
    <dbReference type="NCBI Taxonomy" id="2259340"/>
    <lineage>
        <taxon>Bacteria</taxon>
        <taxon>Pseudomonadati</taxon>
        <taxon>Pseudomonadota</taxon>
        <taxon>Alphaproteobacteria</taxon>
        <taxon>Rhodobacterales</taxon>
        <taxon>Paracoccaceae</taxon>
        <taxon>Paracoccus</taxon>
    </lineage>
</organism>
<name>A0A344PPL6_9RHOB</name>
<dbReference type="Pfam" id="PF00005">
    <property type="entry name" value="ABC_tran"/>
    <property type="match status" value="1"/>
</dbReference>
<dbReference type="PROSITE" id="PS50893">
    <property type="entry name" value="ABC_TRANSPORTER_2"/>
    <property type="match status" value="1"/>
</dbReference>
<keyword evidence="3" id="KW-0547">Nucleotide-binding</keyword>
<dbReference type="PROSITE" id="PS00211">
    <property type="entry name" value="ABC_TRANSPORTER_1"/>
    <property type="match status" value="1"/>
</dbReference>
<reference evidence="8" key="1">
    <citation type="submission" date="2018-07" db="EMBL/GenBank/DDBJ databases">
        <title>Genome sequencing of Paracoccus sp. SC2-6.</title>
        <authorList>
            <person name="Heo J."/>
            <person name="Kim S.-J."/>
            <person name="Kwon S.-W."/>
        </authorList>
    </citation>
    <scope>NUCLEOTIDE SEQUENCE [LARGE SCALE GENOMIC DNA]</scope>
    <source>
        <strain evidence="8">SC2-6</strain>
    </source>
</reference>
<dbReference type="Gene3D" id="3.40.50.300">
    <property type="entry name" value="P-loop containing nucleotide triphosphate hydrolases"/>
    <property type="match status" value="1"/>
</dbReference>
<dbReference type="SMART" id="SM00382">
    <property type="entry name" value="AAA"/>
    <property type="match status" value="1"/>
</dbReference>
<dbReference type="AlphaFoldDB" id="A0A344PPL6"/>
<evidence type="ECO:0000256" key="3">
    <source>
        <dbReference type="ARBA" id="ARBA00022741"/>
    </source>
</evidence>
<dbReference type="GO" id="GO:0015807">
    <property type="term" value="P:L-amino acid transport"/>
    <property type="evidence" value="ECO:0007669"/>
    <property type="project" value="TreeGrafter"/>
</dbReference>
<proteinExistence type="inferred from homology"/>
<dbReference type="CDD" id="cd03224">
    <property type="entry name" value="ABC_TM1139_LivF_branched"/>
    <property type="match status" value="1"/>
</dbReference>
<keyword evidence="4 7" id="KW-0067">ATP-binding</keyword>
<dbReference type="InterPro" id="IPR017871">
    <property type="entry name" value="ABC_transporter-like_CS"/>
</dbReference>
<sequence>MTAPAHLEVSDLTVRYGPLSAVRNATLRLEEREMVFVAGPNGAGKSTLLRAIAGVIPTARGSVHLRGRRLTGLSADRIVGAGVNLVPEGREIFGALSVVENLMLGTYLRRDRAAAREDLDWVLDLFPALRPRLGDSAGLLSGGQQQMLAIGRALMTRADLLIIDELSLGLAPMIVEQIYETLLRLRKERGLTFLIAEQSFARAVDVDARLILLNTGSIVRDGRARDLARDEALEQSYFGMGQGVA</sequence>
<dbReference type="InterPro" id="IPR003439">
    <property type="entry name" value="ABC_transporter-like_ATP-bd"/>
</dbReference>
<dbReference type="InterPro" id="IPR003593">
    <property type="entry name" value="AAA+_ATPase"/>
</dbReference>
<evidence type="ECO:0000313" key="8">
    <source>
        <dbReference type="Proteomes" id="UP000252023"/>
    </source>
</evidence>
<keyword evidence="5" id="KW-0029">Amino-acid transport</keyword>
<comment type="similarity">
    <text evidence="1">Belongs to the ABC transporter superfamily.</text>
</comment>
<dbReference type="InterPro" id="IPR027417">
    <property type="entry name" value="P-loop_NTPase"/>
</dbReference>
<evidence type="ECO:0000256" key="1">
    <source>
        <dbReference type="ARBA" id="ARBA00005417"/>
    </source>
</evidence>
<keyword evidence="2" id="KW-0813">Transport</keyword>
<dbReference type="GO" id="GO:0016887">
    <property type="term" value="F:ATP hydrolysis activity"/>
    <property type="evidence" value="ECO:0007669"/>
    <property type="project" value="InterPro"/>
</dbReference>
<keyword evidence="8" id="KW-1185">Reference proteome</keyword>
<evidence type="ECO:0000256" key="2">
    <source>
        <dbReference type="ARBA" id="ARBA00022448"/>
    </source>
</evidence>
<dbReference type="PANTHER" id="PTHR43820">
    <property type="entry name" value="HIGH-AFFINITY BRANCHED-CHAIN AMINO ACID TRANSPORT ATP-BINDING PROTEIN LIVF"/>
    <property type="match status" value="1"/>
</dbReference>
<dbReference type="InterPro" id="IPR052156">
    <property type="entry name" value="BCAA_Transport_ATP-bd_LivF"/>
</dbReference>
<evidence type="ECO:0000256" key="5">
    <source>
        <dbReference type="ARBA" id="ARBA00022970"/>
    </source>
</evidence>
<gene>
    <name evidence="7" type="ORF">DRW48_14640</name>
</gene>
<evidence type="ECO:0000256" key="4">
    <source>
        <dbReference type="ARBA" id="ARBA00022840"/>
    </source>
</evidence>
<dbReference type="KEGG" id="pars:DRW48_14640"/>
<evidence type="ECO:0000313" key="7">
    <source>
        <dbReference type="EMBL" id="AXC51321.1"/>
    </source>
</evidence>
<feature type="domain" description="ABC transporter" evidence="6">
    <location>
        <begin position="7"/>
        <end position="240"/>
    </location>
</feature>
<evidence type="ECO:0000259" key="6">
    <source>
        <dbReference type="PROSITE" id="PS50893"/>
    </source>
</evidence>
<dbReference type="GO" id="GO:0005524">
    <property type="term" value="F:ATP binding"/>
    <property type="evidence" value="ECO:0007669"/>
    <property type="project" value="UniProtKB-KW"/>
</dbReference>